<feature type="domain" description="Peptidase M56" evidence="2">
    <location>
        <begin position="10"/>
        <end position="281"/>
    </location>
</feature>
<keyword evidence="1" id="KW-0812">Transmembrane</keyword>
<evidence type="ECO:0000313" key="4">
    <source>
        <dbReference type="Proteomes" id="UP001285263"/>
    </source>
</evidence>
<reference evidence="3 4" key="1">
    <citation type="submission" date="2023-11" db="EMBL/GenBank/DDBJ databases">
        <title>Paucibacter sp. nov., isolated from fresh soil in Korea.</title>
        <authorList>
            <person name="Le N.T.T."/>
        </authorList>
    </citation>
    <scope>NUCLEOTIDE SEQUENCE [LARGE SCALE GENOMIC DNA]</scope>
    <source>
        <strain evidence="3 4">R3-3</strain>
    </source>
</reference>
<organism evidence="3 4">
    <name type="scientific">Roseateles agri</name>
    <dbReference type="NCBI Taxonomy" id="3098619"/>
    <lineage>
        <taxon>Bacteria</taxon>
        <taxon>Pseudomonadati</taxon>
        <taxon>Pseudomonadota</taxon>
        <taxon>Betaproteobacteria</taxon>
        <taxon>Burkholderiales</taxon>
        <taxon>Sphaerotilaceae</taxon>
        <taxon>Roseateles</taxon>
    </lineage>
</organism>
<evidence type="ECO:0000256" key="1">
    <source>
        <dbReference type="SAM" id="Phobius"/>
    </source>
</evidence>
<gene>
    <name evidence="3" type="ORF">SNE35_17335</name>
</gene>
<dbReference type="InterPro" id="IPR008756">
    <property type="entry name" value="Peptidase_M56"/>
</dbReference>
<feature type="transmembrane region" description="Helical" evidence="1">
    <location>
        <begin position="110"/>
        <end position="132"/>
    </location>
</feature>
<dbReference type="RefSeq" id="WP_320424182.1">
    <property type="nucleotide sequence ID" value="NZ_JAXCLA010000005.1"/>
</dbReference>
<protein>
    <submittedName>
        <fullName evidence="3">M56 family metallopeptidase</fullName>
    </submittedName>
</protein>
<feature type="transmembrane region" description="Helical" evidence="1">
    <location>
        <begin position="35"/>
        <end position="52"/>
    </location>
</feature>
<dbReference type="InterPro" id="IPR052173">
    <property type="entry name" value="Beta-lactam_resp_regulator"/>
</dbReference>
<keyword evidence="1" id="KW-1133">Transmembrane helix</keyword>
<keyword evidence="4" id="KW-1185">Reference proteome</keyword>
<sequence length="525" mass="57484">MMAWALYAVLVAMLMGIAAWMAERSMRRQGKASRWVWLASLIASGALAVLGLQPEWSELHSPAVDTPSTTRQAPDARMRVPDPILRVQAQVERQVQVRALQISELPGSRFVAAAGYVGLSGLMAAALAWNAWTLRRRMQQWRAAMLLGTPVLVAPDAGPAVVGLLRPRIVVPQWLLDATASQQRLVLAHEQAHLDARDPFCLAAVLILLVAMPWNLPLWWQVSRLRRAMEVDCDARVLAQGHSLRSYGELLLAVGQRQSVRLGLSSSMSTSTSFLEQRLTLMFKQRGPSLAGRVAAFSLASLALSLAAAATQMDPPGTALVLSPEALTALDGDYQTAEQEVLHVSHEGQRLFVQSTGRPRVEWQARSGGEFVALNGRQRARAQYDSEGHVSLLKLHLHGIDLSAQRISEAQALRIADGVAARIRKQTASPGTEAAVRRFFTQILMKPANLDGLSPLMIAGVREQNERLRPQFGKLGAVQSVEFAGVSETGYDKYLMRCEHGSVLWDILLDADGTIARVNFTFPNL</sequence>
<dbReference type="Pfam" id="PF05569">
    <property type="entry name" value="Peptidase_M56"/>
    <property type="match status" value="1"/>
</dbReference>
<comment type="caution">
    <text evidence="3">The sequence shown here is derived from an EMBL/GenBank/DDBJ whole genome shotgun (WGS) entry which is preliminary data.</text>
</comment>
<accession>A0ABU5DKR4</accession>
<evidence type="ECO:0000259" key="2">
    <source>
        <dbReference type="Pfam" id="PF05569"/>
    </source>
</evidence>
<dbReference type="PANTHER" id="PTHR34978:SF3">
    <property type="entry name" value="SLR0241 PROTEIN"/>
    <property type="match status" value="1"/>
</dbReference>
<dbReference type="EMBL" id="JAXCLA010000005">
    <property type="protein sequence ID" value="MDY0746280.1"/>
    <property type="molecule type" value="Genomic_DNA"/>
</dbReference>
<feature type="transmembrane region" description="Helical" evidence="1">
    <location>
        <begin position="6"/>
        <end position="23"/>
    </location>
</feature>
<proteinExistence type="predicted"/>
<dbReference type="Proteomes" id="UP001285263">
    <property type="component" value="Unassembled WGS sequence"/>
</dbReference>
<evidence type="ECO:0000313" key="3">
    <source>
        <dbReference type="EMBL" id="MDY0746280.1"/>
    </source>
</evidence>
<name>A0ABU5DKR4_9BURK</name>
<dbReference type="PANTHER" id="PTHR34978">
    <property type="entry name" value="POSSIBLE SENSOR-TRANSDUCER PROTEIN BLAR"/>
    <property type="match status" value="1"/>
</dbReference>
<keyword evidence="1" id="KW-0472">Membrane</keyword>
<feature type="transmembrane region" description="Helical" evidence="1">
    <location>
        <begin position="202"/>
        <end position="220"/>
    </location>
</feature>
<dbReference type="CDD" id="cd07341">
    <property type="entry name" value="M56_BlaR1_MecR1_like"/>
    <property type="match status" value="1"/>
</dbReference>